<evidence type="ECO:0008006" key="4">
    <source>
        <dbReference type="Google" id="ProtNLM"/>
    </source>
</evidence>
<name>A0ABP8Q0F1_9BACT</name>
<organism evidence="2 3">
    <name type="scientific">Hymenobacter ginsengisoli</name>
    <dbReference type="NCBI Taxonomy" id="1051626"/>
    <lineage>
        <taxon>Bacteria</taxon>
        <taxon>Pseudomonadati</taxon>
        <taxon>Bacteroidota</taxon>
        <taxon>Cytophagia</taxon>
        <taxon>Cytophagales</taxon>
        <taxon>Hymenobacteraceae</taxon>
        <taxon>Hymenobacter</taxon>
    </lineage>
</organism>
<keyword evidence="1" id="KW-0472">Membrane</keyword>
<accession>A0ABP8Q0F1</accession>
<evidence type="ECO:0000313" key="2">
    <source>
        <dbReference type="EMBL" id="GAA4495617.1"/>
    </source>
</evidence>
<keyword evidence="1" id="KW-0812">Transmembrane</keyword>
<evidence type="ECO:0000256" key="1">
    <source>
        <dbReference type="SAM" id="Phobius"/>
    </source>
</evidence>
<dbReference type="EMBL" id="BAABGQ010000004">
    <property type="protein sequence ID" value="GAA4495617.1"/>
    <property type="molecule type" value="Genomic_DNA"/>
</dbReference>
<dbReference type="Proteomes" id="UP001501243">
    <property type="component" value="Unassembled WGS sequence"/>
</dbReference>
<sequence>MNRSFWLKKAVKFVFFAALFVTVAGFVTMSLWNWLMPMLFHLPLLTFWQALGLLLLSRLLTGGFGRGGRGGWARGRAWKRQMVQRMEAFSPAEREQFRQQMRNRCAGAWGRPSPAAPAEPAA</sequence>
<comment type="caution">
    <text evidence="2">The sequence shown here is derived from an EMBL/GenBank/DDBJ whole genome shotgun (WGS) entry which is preliminary data.</text>
</comment>
<proteinExistence type="predicted"/>
<feature type="transmembrane region" description="Helical" evidence="1">
    <location>
        <begin position="38"/>
        <end position="56"/>
    </location>
</feature>
<dbReference type="RefSeq" id="WP_208132432.1">
    <property type="nucleotide sequence ID" value="NZ_BAABGQ010000004.1"/>
</dbReference>
<keyword evidence="1" id="KW-1133">Transmembrane helix</keyword>
<keyword evidence="3" id="KW-1185">Reference proteome</keyword>
<reference evidence="3" key="1">
    <citation type="journal article" date="2019" name="Int. J. Syst. Evol. Microbiol.">
        <title>The Global Catalogue of Microorganisms (GCM) 10K type strain sequencing project: providing services to taxonomists for standard genome sequencing and annotation.</title>
        <authorList>
            <consortium name="The Broad Institute Genomics Platform"/>
            <consortium name="The Broad Institute Genome Sequencing Center for Infectious Disease"/>
            <person name="Wu L."/>
            <person name="Ma J."/>
        </authorList>
    </citation>
    <scope>NUCLEOTIDE SEQUENCE [LARGE SCALE GENOMIC DNA]</scope>
    <source>
        <strain evidence="3">JCM 17841</strain>
    </source>
</reference>
<feature type="transmembrane region" description="Helical" evidence="1">
    <location>
        <begin position="12"/>
        <end position="32"/>
    </location>
</feature>
<protein>
    <recommendedName>
        <fullName evidence="4">DUF4834 domain-containing protein</fullName>
    </recommendedName>
</protein>
<evidence type="ECO:0000313" key="3">
    <source>
        <dbReference type="Proteomes" id="UP001501243"/>
    </source>
</evidence>
<gene>
    <name evidence="2" type="ORF">GCM10023172_07610</name>
</gene>